<protein>
    <submittedName>
        <fullName evidence="6">Galactose oxidase</fullName>
    </submittedName>
</protein>
<keyword evidence="2" id="KW-0880">Kelch repeat</keyword>
<evidence type="ECO:0000313" key="6">
    <source>
        <dbReference type="EMBL" id="ORY38743.1"/>
    </source>
</evidence>
<dbReference type="OrthoDB" id="45365at2759"/>
<dbReference type="SUPFAM" id="SSF117281">
    <property type="entry name" value="Kelch motif"/>
    <property type="match status" value="1"/>
</dbReference>
<evidence type="ECO:0000256" key="3">
    <source>
        <dbReference type="ARBA" id="ARBA00022490"/>
    </source>
</evidence>
<dbReference type="FunFam" id="2.120.10.80:FF:000049">
    <property type="entry name" value="Cell polarity protein (Tea1)"/>
    <property type="match status" value="1"/>
</dbReference>
<evidence type="ECO:0000256" key="2">
    <source>
        <dbReference type="ARBA" id="ARBA00022441"/>
    </source>
</evidence>
<gene>
    <name evidence="6" type="ORF">BCR35DRAFT_273368</name>
</gene>
<keyword evidence="4" id="KW-0677">Repeat</keyword>
<dbReference type="Gene3D" id="2.120.10.80">
    <property type="entry name" value="Kelch-type beta propeller"/>
    <property type="match status" value="1"/>
</dbReference>
<keyword evidence="5" id="KW-0175">Coiled coil</keyword>
<comment type="caution">
    <text evidence="6">The sequence shown here is derived from an EMBL/GenBank/DDBJ whole genome shotgun (WGS) entry which is preliminary data.</text>
</comment>
<dbReference type="AlphaFoldDB" id="A0A1Y2BVI2"/>
<proteinExistence type="predicted"/>
<dbReference type="Proteomes" id="UP000193467">
    <property type="component" value="Unassembled WGS sequence"/>
</dbReference>
<dbReference type="PANTHER" id="PTHR23244:SF456">
    <property type="entry name" value="MULTIPLE EPIDERMAL GROWTH FACTOR-LIKE DOMAINS PROTEIN 8"/>
    <property type="match status" value="1"/>
</dbReference>
<dbReference type="InterPro" id="IPR015915">
    <property type="entry name" value="Kelch-typ_b-propeller"/>
</dbReference>
<comment type="subcellular location">
    <subcellularLocation>
        <location evidence="1">Cytoplasm</location>
    </subcellularLocation>
</comment>
<evidence type="ECO:0000313" key="7">
    <source>
        <dbReference type="Proteomes" id="UP000193467"/>
    </source>
</evidence>
<evidence type="ECO:0000256" key="4">
    <source>
        <dbReference type="ARBA" id="ARBA00022737"/>
    </source>
</evidence>
<dbReference type="Pfam" id="PF24681">
    <property type="entry name" value="Kelch_KLHDC2_KLHL20_DRC7"/>
    <property type="match status" value="1"/>
</dbReference>
<keyword evidence="3" id="KW-0963">Cytoplasm</keyword>
<dbReference type="SMART" id="SM00612">
    <property type="entry name" value="Kelch"/>
    <property type="match status" value="3"/>
</dbReference>
<organism evidence="6 7">
    <name type="scientific">Leucosporidium creatinivorum</name>
    <dbReference type="NCBI Taxonomy" id="106004"/>
    <lineage>
        <taxon>Eukaryota</taxon>
        <taxon>Fungi</taxon>
        <taxon>Dikarya</taxon>
        <taxon>Basidiomycota</taxon>
        <taxon>Pucciniomycotina</taxon>
        <taxon>Microbotryomycetes</taxon>
        <taxon>Leucosporidiales</taxon>
        <taxon>Leucosporidium</taxon>
    </lineage>
</organism>
<dbReference type="InterPro" id="IPR006652">
    <property type="entry name" value="Kelch_1"/>
</dbReference>
<sequence>MPLGVGLVETRGEVPGQRVGHASVGVGNVLIVWGGDTKSRPEDRQDDGLYLLNLSTKEWTRVKTIGPNPEGRYGHAAAMVGSKFFIFGGQKDDGGFMNDLVWFDLQKLKAGAPKWTFVDYAPGAIAPPKRTGHTTVTHGDCIYVFGGTDGQYHYNDTWCYDTNSGIWVELSCIGYIPVPREGHAATLVDDVMYVFGGRGVDGKDLEDLAAFKITNQRWFMFQNMGPAPSGRSGHAMATFQNKVLVLGGESYTSQRADDPSFVHVLDTSE</sequence>
<evidence type="ECO:0000256" key="1">
    <source>
        <dbReference type="ARBA" id="ARBA00004496"/>
    </source>
</evidence>
<name>A0A1Y2BVI2_9BASI</name>
<keyword evidence="7" id="KW-1185">Reference proteome</keyword>
<reference evidence="6 7" key="1">
    <citation type="submission" date="2016-07" db="EMBL/GenBank/DDBJ databases">
        <title>Pervasive Adenine N6-methylation of Active Genes in Fungi.</title>
        <authorList>
            <consortium name="DOE Joint Genome Institute"/>
            <person name="Mondo S.J."/>
            <person name="Dannebaum R.O."/>
            <person name="Kuo R.C."/>
            <person name="Labutti K."/>
            <person name="Haridas S."/>
            <person name="Kuo A."/>
            <person name="Salamov A."/>
            <person name="Ahrendt S.R."/>
            <person name="Lipzen A."/>
            <person name="Sullivan W."/>
            <person name="Andreopoulos W.B."/>
            <person name="Clum A."/>
            <person name="Lindquist E."/>
            <person name="Daum C."/>
            <person name="Ramamoorthy G.K."/>
            <person name="Gryganskyi A."/>
            <person name="Culley D."/>
            <person name="Magnuson J.K."/>
            <person name="James T.Y."/>
            <person name="O'Malley M.A."/>
            <person name="Stajich J.E."/>
            <person name="Spatafora J.W."/>
            <person name="Visel A."/>
            <person name="Grigoriev I.V."/>
        </authorList>
    </citation>
    <scope>NUCLEOTIDE SEQUENCE [LARGE SCALE GENOMIC DNA]</scope>
    <source>
        <strain evidence="6 7">62-1032</strain>
    </source>
</reference>
<dbReference type="PANTHER" id="PTHR23244">
    <property type="entry name" value="KELCH REPEAT DOMAIN"/>
    <property type="match status" value="1"/>
</dbReference>
<accession>A0A1Y2BVI2</accession>
<dbReference type="STRING" id="106004.A0A1Y2BVI2"/>
<dbReference type="EMBL" id="MCGR01000153">
    <property type="protein sequence ID" value="ORY38743.1"/>
    <property type="molecule type" value="Genomic_DNA"/>
</dbReference>
<dbReference type="GO" id="GO:0061245">
    <property type="term" value="P:establishment or maintenance of bipolar cell polarity"/>
    <property type="evidence" value="ECO:0007669"/>
    <property type="project" value="TreeGrafter"/>
</dbReference>
<evidence type="ECO:0000256" key="5">
    <source>
        <dbReference type="ARBA" id="ARBA00023054"/>
    </source>
</evidence>
<dbReference type="InParanoid" id="A0A1Y2BVI2"/>
<dbReference type="GO" id="GO:0051285">
    <property type="term" value="C:cell cortex of cell tip"/>
    <property type="evidence" value="ECO:0007669"/>
    <property type="project" value="TreeGrafter"/>
</dbReference>